<evidence type="ECO:0000259" key="6">
    <source>
        <dbReference type="Pfam" id="PF01756"/>
    </source>
</evidence>
<dbReference type="GO" id="GO:0033540">
    <property type="term" value="P:fatty acid beta-oxidation using acyl-CoA oxidase"/>
    <property type="evidence" value="ECO:0007669"/>
    <property type="project" value="TreeGrafter"/>
</dbReference>
<dbReference type="GO" id="GO:0005777">
    <property type="term" value="C:peroxisome"/>
    <property type="evidence" value="ECO:0007669"/>
    <property type="project" value="InterPro"/>
</dbReference>
<dbReference type="GO" id="GO:0003997">
    <property type="term" value="F:acyl-CoA oxidase activity"/>
    <property type="evidence" value="ECO:0007669"/>
    <property type="project" value="InterPro"/>
</dbReference>
<dbReference type="InterPro" id="IPR002655">
    <property type="entry name" value="Acyl-CoA_oxidase_C"/>
</dbReference>
<dbReference type="Gene3D" id="1.20.140.10">
    <property type="entry name" value="Butyryl-CoA Dehydrogenase, subunit A, domain 3"/>
    <property type="match status" value="1"/>
</dbReference>
<accession>A0AAN8IXZ3</accession>
<evidence type="ECO:0000259" key="7">
    <source>
        <dbReference type="Pfam" id="PF22924"/>
    </source>
</evidence>
<evidence type="ECO:0000313" key="9">
    <source>
        <dbReference type="Proteomes" id="UP001331761"/>
    </source>
</evidence>
<comment type="similarity">
    <text evidence="2">Belongs to the acyl-CoA oxidase family.</text>
</comment>
<name>A0AAN8IXZ3_TRICO</name>
<dbReference type="Proteomes" id="UP001331761">
    <property type="component" value="Unassembled WGS sequence"/>
</dbReference>
<organism evidence="8 9">
    <name type="scientific">Trichostrongylus colubriformis</name>
    <name type="common">Black scour worm</name>
    <dbReference type="NCBI Taxonomy" id="6319"/>
    <lineage>
        <taxon>Eukaryota</taxon>
        <taxon>Metazoa</taxon>
        <taxon>Ecdysozoa</taxon>
        <taxon>Nematoda</taxon>
        <taxon>Chromadorea</taxon>
        <taxon>Rhabditida</taxon>
        <taxon>Rhabditina</taxon>
        <taxon>Rhabditomorpha</taxon>
        <taxon>Strongyloidea</taxon>
        <taxon>Trichostrongylidae</taxon>
        <taxon>Trichostrongylus</taxon>
    </lineage>
</organism>
<dbReference type="SUPFAM" id="SSF47203">
    <property type="entry name" value="Acyl-CoA dehydrogenase C-terminal domain-like"/>
    <property type="match status" value="1"/>
</dbReference>
<evidence type="ECO:0000256" key="5">
    <source>
        <dbReference type="ARBA" id="ARBA00023002"/>
    </source>
</evidence>
<dbReference type="AlphaFoldDB" id="A0AAN8IXZ3"/>
<keyword evidence="3" id="KW-0285">Flavoprotein</keyword>
<dbReference type="Pfam" id="PF01756">
    <property type="entry name" value="ACOX"/>
    <property type="match status" value="1"/>
</dbReference>
<keyword evidence="9" id="KW-1185">Reference proteome</keyword>
<dbReference type="Pfam" id="PF22924">
    <property type="entry name" value="ACOX_C_alpha1"/>
    <property type="match status" value="1"/>
</dbReference>
<dbReference type="PANTHER" id="PTHR10909">
    <property type="entry name" value="ELECTRON TRANSPORT OXIDOREDUCTASE"/>
    <property type="match status" value="1"/>
</dbReference>
<feature type="domain" description="Acyl-CoA oxidase C-alpha1" evidence="7">
    <location>
        <begin position="18"/>
        <end position="85"/>
    </location>
</feature>
<comment type="caution">
    <text evidence="8">The sequence shown here is derived from an EMBL/GenBank/DDBJ whole genome shotgun (WGS) entry which is preliminary data.</text>
</comment>
<proteinExistence type="inferred from homology"/>
<sequence length="190" mass="21912">MCNAGLMKHCLKKVFLRAGEVQILDYQTQQFRLLPQLARAFAFMFAAYEIRDLYMKVTEQLTHGNVDLLPEIHALSSGLKFLIKAAEEVRGGNARLAEICGYLARPDAAYSKFNNWHTYSDSDIVQDFEHVARKQVFRAYDTLKRHQRETSTEEAWNRASIELCKASRVGSHKFTINIIIKLKSSHRYLV</sequence>
<feature type="domain" description="Acyl-CoA oxidase C-terminal" evidence="6">
    <location>
        <begin position="122"/>
        <end position="179"/>
    </location>
</feature>
<evidence type="ECO:0000256" key="1">
    <source>
        <dbReference type="ARBA" id="ARBA00001974"/>
    </source>
</evidence>
<keyword evidence="4" id="KW-0274">FAD</keyword>
<comment type="cofactor">
    <cofactor evidence="1">
        <name>FAD</name>
        <dbReference type="ChEBI" id="CHEBI:57692"/>
    </cofactor>
</comment>
<dbReference type="InterPro" id="IPR055060">
    <property type="entry name" value="ACOX_C_alpha1"/>
</dbReference>
<dbReference type="PANTHER" id="PTHR10909:SF351">
    <property type="entry name" value="ACYL-COENZYME A OXIDASE"/>
    <property type="match status" value="1"/>
</dbReference>
<dbReference type="GO" id="GO:0055088">
    <property type="term" value="P:lipid homeostasis"/>
    <property type="evidence" value="ECO:0007669"/>
    <property type="project" value="TreeGrafter"/>
</dbReference>
<dbReference type="InterPro" id="IPR012258">
    <property type="entry name" value="Acyl-CoA_oxidase"/>
</dbReference>
<keyword evidence="5" id="KW-0560">Oxidoreductase</keyword>
<evidence type="ECO:0000256" key="3">
    <source>
        <dbReference type="ARBA" id="ARBA00022630"/>
    </source>
</evidence>
<dbReference type="GO" id="GO:0005504">
    <property type="term" value="F:fatty acid binding"/>
    <property type="evidence" value="ECO:0007669"/>
    <property type="project" value="TreeGrafter"/>
</dbReference>
<dbReference type="EMBL" id="WIXE01001488">
    <property type="protein sequence ID" value="KAK5985637.1"/>
    <property type="molecule type" value="Genomic_DNA"/>
</dbReference>
<evidence type="ECO:0000313" key="8">
    <source>
        <dbReference type="EMBL" id="KAK5985637.1"/>
    </source>
</evidence>
<evidence type="ECO:0000256" key="2">
    <source>
        <dbReference type="ARBA" id="ARBA00006288"/>
    </source>
</evidence>
<reference evidence="8 9" key="1">
    <citation type="submission" date="2019-10" db="EMBL/GenBank/DDBJ databases">
        <title>Assembly and Annotation for the nematode Trichostrongylus colubriformis.</title>
        <authorList>
            <person name="Martin J."/>
        </authorList>
    </citation>
    <scope>NUCLEOTIDE SEQUENCE [LARGE SCALE GENOMIC DNA]</scope>
    <source>
        <strain evidence="8">G859</strain>
        <tissue evidence="8">Whole worm</tissue>
    </source>
</reference>
<protein>
    <submittedName>
        <fullName evidence="8">Uncharacterized protein</fullName>
    </submittedName>
</protein>
<dbReference type="InterPro" id="IPR036250">
    <property type="entry name" value="AcylCo_DH-like_C"/>
</dbReference>
<gene>
    <name evidence="8" type="ORF">GCK32_008186</name>
</gene>
<evidence type="ECO:0000256" key="4">
    <source>
        <dbReference type="ARBA" id="ARBA00022827"/>
    </source>
</evidence>
<dbReference type="GO" id="GO:0071949">
    <property type="term" value="F:FAD binding"/>
    <property type="evidence" value="ECO:0007669"/>
    <property type="project" value="InterPro"/>
</dbReference>